<organism evidence="4 5">
    <name type="scientific">Tritrichomonas musculus</name>
    <dbReference type="NCBI Taxonomy" id="1915356"/>
    <lineage>
        <taxon>Eukaryota</taxon>
        <taxon>Metamonada</taxon>
        <taxon>Parabasalia</taxon>
        <taxon>Tritrichomonadida</taxon>
        <taxon>Tritrichomonadidae</taxon>
        <taxon>Tritrichomonas</taxon>
    </lineage>
</organism>
<dbReference type="PANTHER" id="PTHR24198:SF165">
    <property type="entry name" value="ANKYRIN REPEAT-CONTAINING PROTEIN-RELATED"/>
    <property type="match status" value="1"/>
</dbReference>
<evidence type="ECO:0000256" key="1">
    <source>
        <dbReference type="ARBA" id="ARBA00022737"/>
    </source>
</evidence>
<keyword evidence="2 3" id="KW-0040">ANK repeat</keyword>
<accession>A0ABR2J1P2</accession>
<protein>
    <recommendedName>
        <fullName evidence="6">Ankyrin</fullName>
    </recommendedName>
</protein>
<evidence type="ECO:0008006" key="6">
    <source>
        <dbReference type="Google" id="ProtNLM"/>
    </source>
</evidence>
<evidence type="ECO:0000256" key="2">
    <source>
        <dbReference type="ARBA" id="ARBA00023043"/>
    </source>
</evidence>
<dbReference type="PROSITE" id="PS50088">
    <property type="entry name" value="ANK_REPEAT"/>
    <property type="match status" value="1"/>
</dbReference>
<dbReference type="SMART" id="SM00248">
    <property type="entry name" value="ANK"/>
    <property type="match status" value="5"/>
</dbReference>
<comment type="caution">
    <text evidence="4">The sequence shown here is derived from an EMBL/GenBank/DDBJ whole genome shotgun (WGS) entry which is preliminary data.</text>
</comment>
<name>A0ABR2J1P2_9EUKA</name>
<evidence type="ECO:0000256" key="3">
    <source>
        <dbReference type="PROSITE-ProRule" id="PRU00023"/>
    </source>
</evidence>
<sequence>MLIIVKNALFIAVEVENVDIINILLEHGVDINFLNIDHDREKTALEMAAEKGNHQIIELLLKCKNINPNIRFNKNGFHIRKQISIIFDAVYKQNINIVKLLLAHPQLNVNLSTIQQRDNTYGDLCEEAEFTPLNAAINSKNIEIIQLLLSNSKINVNIPIIYSRFPRSEKTTDVIKNPLLLGIETKDIEIVKLLISFDNLDINAKNIL</sequence>
<evidence type="ECO:0000313" key="4">
    <source>
        <dbReference type="EMBL" id="KAK8871485.1"/>
    </source>
</evidence>
<dbReference type="Pfam" id="PF12796">
    <property type="entry name" value="Ank_2"/>
    <property type="match status" value="2"/>
</dbReference>
<feature type="repeat" description="ANK" evidence="3">
    <location>
        <begin position="4"/>
        <end position="36"/>
    </location>
</feature>
<dbReference type="InterPro" id="IPR002110">
    <property type="entry name" value="Ankyrin_rpt"/>
</dbReference>
<dbReference type="InterPro" id="IPR036770">
    <property type="entry name" value="Ankyrin_rpt-contain_sf"/>
</dbReference>
<dbReference type="PANTHER" id="PTHR24198">
    <property type="entry name" value="ANKYRIN REPEAT AND PROTEIN KINASE DOMAIN-CONTAINING PROTEIN"/>
    <property type="match status" value="1"/>
</dbReference>
<dbReference type="Proteomes" id="UP001470230">
    <property type="component" value="Unassembled WGS sequence"/>
</dbReference>
<proteinExistence type="predicted"/>
<dbReference type="Gene3D" id="1.25.40.20">
    <property type="entry name" value="Ankyrin repeat-containing domain"/>
    <property type="match status" value="2"/>
</dbReference>
<reference evidence="4 5" key="1">
    <citation type="submission" date="2024-04" db="EMBL/GenBank/DDBJ databases">
        <title>Tritrichomonas musculus Genome.</title>
        <authorList>
            <person name="Alves-Ferreira E."/>
            <person name="Grigg M."/>
            <person name="Lorenzi H."/>
            <person name="Galac M."/>
        </authorList>
    </citation>
    <scope>NUCLEOTIDE SEQUENCE [LARGE SCALE GENOMIC DNA]</scope>
    <source>
        <strain evidence="4 5">EAF2021</strain>
    </source>
</reference>
<dbReference type="EMBL" id="JAPFFF010000013">
    <property type="protein sequence ID" value="KAK8871485.1"/>
    <property type="molecule type" value="Genomic_DNA"/>
</dbReference>
<keyword evidence="5" id="KW-1185">Reference proteome</keyword>
<keyword evidence="1" id="KW-0677">Repeat</keyword>
<evidence type="ECO:0000313" key="5">
    <source>
        <dbReference type="Proteomes" id="UP001470230"/>
    </source>
</evidence>
<gene>
    <name evidence="4" type="ORF">M9Y10_007214</name>
</gene>
<dbReference type="SUPFAM" id="SSF48403">
    <property type="entry name" value="Ankyrin repeat"/>
    <property type="match status" value="1"/>
</dbReference>